<dbReference type="Pfam" id="PF02458">
    <property type="entry name" value="Transferase"/>
    <property type="match status" value="1"/>
</dbReference>
<dbReference type="AlphaFoldDB" id="A0A444ZS56"/>
<dbReference type="STRING" id="3818.A0A444ZS56"/>
<protein>
    <recommendedName>
        <fullName evidence="6">BAHD acyltransferase</fullName>
    </recommendedName>
</protein>
<comment type="similarity">
    <text evidence="1">Belongs to the plant acyltransferase family.</text>
</comment>
<evidence type="ECO:0000256" key="3">
    <source>
        <dbReference type="ARBA" id="ARBA00023315"/>
    </source>
</evidence>
<dbReference type="Gene3D" id="3.30.559.10">
    <property type="entry name" value="Chloramphenicol acetyltransferase-like domain"/>
    <property type="match status" value="2"/>
</dbReference>
<dbReference type="Proteomes" id="UP000289738">
    <property type="component" value="Chromosome B03"/>
</dbReference>
<comment type="caution">
    <text evidence="4">The sequence shown here is derived from an EMBL/GenBank/DDBJ whole genome shotgun (WGS) entry which is preliminary data.</text>
</comment>
<dbReference type="GO" id="GO:0016746">
    <property type="term" value="F:acyltransferase activity"/>
    <property type="evidence" value="ECO:0007669"/>
    <property type="project" value="UniProtKB-KW"/>
</dbReference>
<keyword evidence="5" id="KW-1185">Reference proteome</keyword>
<dbReference type="PANTHER" id="PTHR31623">
    <property type="entry name" value="F21J9.9"/>
    <property type="match status" value="1"/>
</dbReference>
<proteinExistence type="inferred from homology"/>
<accession>A0A444ZS56</accession>
<reference evidence="4 5" key="1">
    <citation type="submission" date="2019-01" db="EMBL/GenBank/DDBJ databases">
        <title>Sequencing of cultivated peanut Arachis hypogaea provides insights into genome evolution and oil improvement.</title>
        <authorList>
            <person name="Chen X."/>
        </authorList>
    </citation>
    <scope>NUCLEOTIDE SEQUENCE [LARGE SCALE GENOMIC DNA]</scope>
    <source>
        <strain evidence="5">cv. Fuhuasheng</strain>
        <tissue evidence="4">Leaves</tissue>
    </source>
</reference>
<dbReference type="Gramene" id="arahy.Tifrunner.gnm2.ann2.Ah13g623600.1">
    <property type="protein sequence ID" value="arahy.Tifrunner.gnm2.ann2.Ah13g623600.1-CDS-1"/>
    <property type="gene ID" value="arahy.Tifrunner.gnm2.ann2.Ah13g623600"/>
</dbReference>
<name>A0A444ZS56_ARAHY</name>
<sequence>MEMELIYKETMKPSSGTPPHLKTYPLSFLDVTTPPQYMPMIYFYHPKQIENQESKLALLKKSLPEALSMYYPIAGRFKGRLAIDCNDQGVPLLVTKLKCHLSHFLNNPIQPNLLPLFPDNLAWTNMNNPDHDPIMAIQINCFHCGGIAIAVCVSHKLGDISTLINFVNDWAAITNHYQHQNHPLPSPPLLDAGVSVFPQGDLPVYQEKPYFGLPKSVCKRFVFEASKIEALKATAAPILPTRFEAVAALICKCAASALGLSPNSPLLSTVTVNLRKRIDPPVPSKTLGNMITFFLFCASQTDQLPELVSKMKQGMVGSEMQLKKYGGKYRDLDFIGEILKRDSEAPRDLKFALMTLSSWCRFSTYEADFGWGKPVWIASVSNFKNGVVFMDARDGKGMEVLVNMEEQHMARLECNQDLLQYASVEPSVQLYHQDDLSTFNV</sequence>
<dbReference type="SMR" id="A0A444ZS56"/>
<keyword evidence="3" id="KW-0012">Acyltransferase</keyword>
<evidence type="ECO:0000256" key="2">
    <source>
        <dbReference type="ARBA" id="ARBA00022679"/>
    </source>
</evidence>
<evidence type="ECO:0000256" key="1">
    <source>
        <dbReference type="ARBA" id="ARBA00009861"/>
    </source>
</evidence>
<evidence type="ECO:0008006" key="6">
    <source>
        <dbReference type="Google" id="ProtNLM"/>
    </source>
</evidence>
<dbReference type="EMBL" id="SDMP01000013">
    <property type="protein sequence ID" value="RYR17043.1"/>
    <property type="molecule type" value="Genomic_DNA"/>
</dbReference>
<organism evidence="4 5">
    <name type="scientific">Arachis hypogaea</name>
    <name type="common">Peanut</name>
    <dbReference type="NCBI Taxonomy" id="3818"/>
    <lineage>
        <taxon>Eukaryota</taxon>
        <taxon>Viridiplantae</taxon>
        <taxon>Streptophyta</taxon>
        <taxon>Embryophyta</taxon>
        <taxon>Tracheophyta</taxon>
        <taxon>Spermatophyta</taxon>
        <taxon>Magnoliopsida</taxon>
        <taxon>eudicotyledons</taxon>
        <taxon>Gunneridae</taxon>
        <taxon>Pentapetalae</taxon>
        <taxon>rosids</taxon>
        <taxon>fabids</taxon>
        <taxon>Fabales</taxon>
        <taxon>Fabaceae</taxon>
        <taxon>Papilionoideae</taxon>
        <taxon>50 kb inversion clade</taxon>
        <taxon>dalbergioids sensu lato</taxon>
        <taxon>Dalbergieae</taxon>
        <taxon>Pterocarpus clade</taxon>
        <taxon>Arachis</taxon>
    </lineage>
</organism>
<dbReference type="InterPro" id="IPR023213">
    <property type="entry name" value="CAT-like_dom_sf"/>
</dbReference>
<evidence type="ECO:0000313" key="4">
    <source>
        <dbReference type="EMBL" id="RYR17043.1"/>
    </source>
</evidence>
<gene>
    <name evidence="4" type="ORF">Ahy_B03g061847</name>
</gene>
<keyword evidence="2" id="KW-0808">Transferase</keyword>
<evidence type="ECO:0000313" key="5">
    <source>
        <dbReference type="Proteomes" id="UP000289738"/>
    </source>
</evidence>
<dbReference type="PANTHER" id="PTHR31623:SF122">
    <property type="entry name" value="HXXXD-TYPE ACYL-TRANSFERASE FAMILY PROTEIN"/>
    <property type="match status" value="1"/>
</dbReference>
<dbReference type="OrthoDB" id="671439at2759"/>